<dbReference type="AlphaFoldDB" id="A0A9W8KWJ9"/>
<feature type="domain" description="FYVE-type" evidence="7">
    <location>
        <begin position="206"/>
        <end position="306"/>
    </location>
</feature>
<dbReference type="InterPro" id="IPR000306">
    <property type="entry name" value="Znf_FYVE"/>
</dbReference>
<dbReference type="GO" id="GO:0008270">
    <property type="term" value="F:zinc ion binding"/>
    <property type="evidence" value="ECO:0007669"/>
    <property type="project" value="UniProtKB-KW"/>
</dbReference>
<evidence type="ECO:0000256" key="5">
    <source>
        <dbReference type="SAM" id="MobiDB-lite"/>
    </source>
</evidence>
<accession>A0A9W8KWJ9</accession>
<dbReference type="PANTHER" id="PTHR23164">
    <property type="entry name" value="EARLY ENDOSOME ANTIGEN 1"/>
    <property type="match status" value="1"/>
</dbReference>
<evidence type="ECO:0000313" key="8">
    <source>
        <dbReference type="EMBL" id="KAJ2672519.1"/>
    </source>
</evidence>
<feature type="region of interest" description="Disordered" evidence="5">
    <location>
        <begin position="161"/>
        <end position="181"/>
    </location>
</feature>
<dbReference type="SUPFAM" id="SSF57850">
    <property type="entry name" value="RING/U-box"/>
    <property type="match status" value="1"/>
</dbReference>
<evidence type="ECO:0000259" key="7">
    <source>
        <dbReference type="PROSITE" id="PS50178"/>
    </source>
</evidence>
<feature type="compositionally biased region" description="Basic and acidic residues" evidence="5">
    <location>
        <begin position="163"/>
        <end position="178"/>
    </location>
</feature>
<sequence>MGANTGRCYPNAPRSDMVSTKGDDVTTDTAEPFDFGKQTYSRQMAKVDTPQQIQGAPFVERLRCANVIHVRTLESHYIRVEPGCGSQQRCWEDELLTDDQDDRITHRQRTRTIKYVMSACGPSDDASGHATGEDMQGSDPSMPTQAMHGFNTDATYFVSGSFEEPHNTESGDSPRESNVDSISQPFYPRSALFMRQLLPESAWEPDEATQICHQCSRRFTLFLRRHHCRRCGLVFCDSCSQRRLLLAAPVTPTQSGYYAQQHQQRQNSVSDDNLPLVHQLYAGNSQAMCWRFREYRACDSCAETVDRLPVAGTESVALVAIESESSGAIENAYNIFREANLAADSRSALSTHQRSSSGVAIQGSGRRRQSSSSICACPICMRDWATVWGTMVRVPGEGWQEAQERHIRECIEDASAEMQGGEARRRQQSDARRSRSVQSRPDNLPQVEAAQASSFQSRRSIGFLSFFERTPQSSTEEPISIQQALANGLATGILNAYSPDSADGADSHSAGHPNNRAARSPMGVRYVAYKLNSDTPLLGQECPICFEDFEPGQRVARLNCLCTYHQWCISDWLQRTPACPVHYE</sequence>
<dbReference type="InterPro" id="IPR013083">
    <property type="entry name" value="Znf_RING/FYVE/PHD"/>
</dbReference>
<dbReference type="InterPro" id="IPR011011">
    <property type="entry name" value="Znf_FYVE_PHD"/>
</dbReference>
<feature type="compositionally biased region" description="Basic and acidic residues" evidence="5">
    <location>
        <begin position="422"/>
        <end position="433"/>
    </location>
</feature>
<gene>
    <name evidence="8" type="ORF">GGI25_005074</name>
</gene>
<dbReference type="SUPFAM" id="SSF57903">
    <property type="entry name" value="FYVE/PHD zinc finger"/>
    <property type="match status" value="1"/>
</dbReference>
<protein>
    <recommendedName>
        <fullName evidence="10">FYVE-domain-containing protein</fullName>
    </recommendedName>
</protein>
<evidence type="ECO:0000256" key="3">
    <source>
        <dbReference type="ARBA" id="ARBA00022833"/>
    </source>
</evidence>
<dbReference type="Pfam" id="PF13639">
    <property type="entry name" value="zf-RING_2"/>
    <property type="match status" value="1"/>
</dbReference>
<reference evidence="8" key="1">
    <citation type="submission" date="2022-07" db="EMBL/GenBank/DDBJ databases">
        <title>Phylogenomic reconstructions and comparative analyses of Kickxellomycotina fungi.</title>
        <authorList>
            <person name="Reynolds N.K."/>
            <person name="Stajich J.E."/>
            <person name="Barry K."/>
            <person name="Grigoriev I.V."/>
            <person name="Crous P."/>
            <person name="Smith M.E."/>
        </authorList>
    </citation>
    <scope>NUCLEOTIDE SEQUENCE</scope>
    <source>
        <strain evidence="8">NRRL 3115</strain>
    </source>
</reference>
<dbReference type="OrthoDB" id="660555at2759"/>
<dbReference type="Pfam" id="PF01363">
    <property type="entry name" value="FYVE"/>
    <property type="match status" value="1"/>
</dbReference>
<feature type="region of interest" description="Disordered" evidence="5">
    <location>
        <begin position="119"/>
        <end position="142"/>
    </location>
</feature>
<dbReference type="CDD" id="cd16489">
    <property type="entry name" value="mRING-CH-C4HC2H_ZNRF"/>
    <property type="match status" value="1"/>
</dbReference>
<keyword evidence="1" id="KW-0479">Metal-binding</keyword>
<comment type="caution">
    <text evidence="8">The sequence shown here is derived from an EMBL/GenBank/DDBJ whole genome shotgun (WGS) entry which is preliminary data.</text>
</comment>
<dbReference type="InterPro" id="IPR017455">
    <property type="entry name" value="Znf_FYVE-rel"/>
</dbReference>
<name>A0A9W8KWJ9_9FUNG</name>
<dbReference type="SMART" id="SM00184">
    <property type="entry name" value="RING"/>
    <property type="match status" value="1"/>
</dbReference>
<dbReference type="PROSITE" id="PS50178">
    <property type="entry name" value="ZF_FYVE"/>
    <property type="match status" value="1"/>
</dbReference>
<dbReference type="SMART" id="SM00064">
    <property type="entry name" value="FYVE"/>
    <property type="match status" value="1"/>
</dbReference>
<feature type="region of interest" description="Disordered" evidence="5">
    <location>
        <begin position="414"/>
        <end position="453"/>
    </location>
</feature>
<evidence type="ECO:0008006" key="10">
    <source>
        <dbReference type="Google" id="ProtNLM"/>
    </source>
</evidence>
<dbReference type="Proteomes" id="UP001151518">
    <property type="component" value="Unassembled WGS sequence"/>
</dbReference>
<evidence type="ECO:0000256" key="1">
    <source>
        <dbReference type="ARBA" id="ARBA00022723"/>
    </source>
</evidence>
<keyword evidence="3" id="KW-0862">Zinc</keyword>
<dbReference type="Gene3D" id="3.30.40.10">
    <property type="entry name" value="Zinc/RING finger domain, C3HC4 (zinc finger)"/>
    <property type="match status" value="2"/>
</dbReference>
<evidence type="ECO:0000256" key="2">
    <source>
        <dbReference type="ARBA" id="ARBA00022771"/>
    </source>
</evidence>
<dbReference type="PROSITE" id="PS50089">
    <property type="entry name" value="ZF_RING_2"/>
    <property type="match status" value="1"/>
</dbReference>
<dbReference type="EMBL" id="JANBTW010000081">
    <property type="protein sequence ID" value="KAJ2672519.1"/>
    <property type="molecule type" value="Genomic_DNA"/>
</dbReference>
<dbReference type="InterPro" id="IPR001841">
    <property type="entry name" value="Znf_RING"/>
</dbReference>
<organism evidence="8 9">
    <name type="scientific">Coemansia spiralis</name>
    <dbReference type="NCBI Taxonomy" id="417178"/>
    <lineage>
        <taxon>Eukaryota</taxon>
        <taxon>Fungi</taxon>
        <taxon>Fungi incertae sedis</taxon>
        <taxon>Zoopagomycota</taxon>
        <taxon>Kickxellomycotina</taxon>
        <taxon>Kickxellomycetes</taxon>
        <taxon>Kickxellales</taxon>
        <taxon>Kickxellaceae</taxon>
        <taxon>Coemansia</taxon>
    </lineage>
</organism>
<keyword evidence="2 4" id="KW-0863">Zinc-finger</keyword>
<feature type="region of interest" description="Disordered" evidence="5">
    <location>
        <begin position="1"/>
        <end position="30"/>
    </location>
</feature>
<evidence type="ECO:0000256" key="4">
    <source>
        <dbReference type="PROSITE-ProRule" id="PRU00175"/>
    </source>
</evidence>
<evidence type="ECO:0000313" key="9">
    <source>
        <dbReference type="Proteomes" id="UP001151518"/>
    </source>
</evidence>
<evidence type="ECO:0000259" key="6">
    <source>
        <dbReference type="PROSITE" id="PS50089"/>
    </source>
</evidence>
<feature type="domain" description="RING-type" evidence="6">
    <location>
        <begin position="542"/>
        <end position="582"/>
    </location>
</feature>
<proteinExistence type="predicted"/>